<reference evidence="4 5" key="1">
    <citation type="submission" date="2021-01" db="EMBL/GenBank/DDBJ databases">
        <title>Prevotella A2931 sp. nov.</title>
        <authorList>
            <person name="Buhl M."/>
            <person name="Oberhettinger P."/>
        </authorList>
    </citation>
    <scope>NUCLEOTIDE SEQUENCE [LARGE SCALE GENOMIC DNA]</scope>
    <source>
        <strain evidence="4 5">A2931</strain>
    </source>
</reference>
<evidence type="ECO:0000313" key="5">
    <source>
        <dbReference type="Proteomes" id="UP000664265"/>
    </source>
</evidence>
<dbReference type="InterPro" id="IPR032508">
    <property type="entry name" value="FecR_C"/>
</dbReference>
<comment type="caution">
    <text evidence="4">The sequence shown here is derived from an EMBL/GenBank/DDBJ whole genome shotgun (WGS) entry which is preliminary data.</text>
</comment>
<dbReference type="PANTHER" id="PTHR30273:SF2">
    <property type="entry name" value="PROTEIN FECR"/>
    <property type="match status" value="1"/>
</dbReference>
<dbReference type="Pfam" id="PF16344">
    <property type="entry name" value="FecR_C"/>
    <property type="match status" value="1"/>
</dbReference>
<protein>
    <submittedName>
        <fullName evidence="4">FecR domain-containing protein</fullName>
    </submittedName>
</protein>
<feature type="domain" description="Protein FecR C-terminal" evidence="3">
    <location>
        <begin position="257"/>
        <end position="326"/>
    </location>
</feature>
<feature type="domain" description="FecR protein" evidence="2">
    <location>
        <begin position="122"/>
        <end position="214"/>
    </location>
</feature>
<dbReference type="PIRSF" id="PIRSF018266">
    <property type="entry name" value="FecR"/>
    <property type="match status" value="1"/>
</dbReference>
<keyword evidence="1" id="KW-0812">Transmembrane</keyword>
<dbReference type="InterPro" id="IPR012373">
    <property type="entry name" value="Ferrdict_sens_TM"/>
</dbReference>
<evidence type="ECO:0000256" key="1">
    <source>
        <dbReference type="SAM" id="Phobius"/>
    </source>
</evidence>
<dbReference type="Gene3D" id="3.55.50.30">
    <property type="match status" value="1"/>
</dbReference>
<keyword evidence="5" id="KW-1185">Reference proteome</keyword>
<name>A0ABS3M353_9BACT</name>
<evidence type="ECO:0000313" key="4">
    <source>
        <dbReference type="EMBL" id="MBO1362560.1"/>
    </source>
</evidence>
<proteinExistence type="predicted"/>
<gene>
    <name evidence="4" type="ORF">JHU38_01975</name>
</gene>
<accession>A0ABS3M353</accession>
<dbReference type="InterPro" id="IPR006860">
    <property type="entry name" value="FecR"/>
</dbReference>
<evidence type="ECO:0000259" key="3">
    <source>
        <dbReference type="Pfam" id="PF16344"/>
    </source>
</evidence>
<dbReference type="Pfam" id="PF04773">
    <property type="entry name" value="FecR"/>
    <property type="match status" value="1"/>
</dbReference>
<keyword evidence="1" id="KW-0472">Membrane</keyword>
<feature type="transmembrane region" description="Helical" evidence="1">
    <location>
        <begin position="85"/>
        <end position="106"/>
    </location>
</feature>
<dbReference type="Proteomes" id="UP000664265">
    <property type="component" value="Unassembled WGS sequence"/>
</dbReference>
<organism evidence="4 5">
    <name type="scientific">Prevotella illustrans</name>
    <dbReference type="NCBI Taxonomy" id="2800387"/>
    <lineage>
        <taxon>Bacteria</taxon>
        <taxon>Pseudomonadati</taxon>
        <taxon>Bacteroidota</taxon>
        <taxon>Bacteroidia</taxon>
        <taxon>Bacteroidales</taxon>
        <taxon>Prevotellaceae</taxon>
        <taxon>Prevotella</taxon>
    </lineage>
</organism>
<evidence type="ECO:0000259" key="2">
    <source>
        <dbReference type="Pfam" id="PF04773"/>
    </source>
</evidence>
<dbReference type="RefSeq" id="WP_107581784.1">
    <property type="nucleotide sequence ID" value="NZ_JAERMS010000003.1"/>
</dbReference>
<dbReference type="PANTHER" id="PTHR30273">
    <property type="entry name" value="PERIPLASMIC SIGNAL SENSOR AND SIGMA FACTOR ACTIVATOR FECR-RELATED"/>
    <property type="match status" value="1"/>
</dbReference>
<sequence length="335" mass="38078">MNNYIAYQIVRNFVDGLIPHRYRPLVARWLRDDEDAAAKEAAFRKVWDQTSSAETSDLARSLVTFQHSRDAYERRRDGRRQRWRAVKYAAGLLLLLAAGGVLWFSASSYYAHSGELLECSVANGATGGLTLSDGTRVRLNAGSTVLYPRTFSRFASRREVYLEGEAHFEVSKDAEHPFIVHVGNLRIRVLGTRFNVKAYVCDENVTTTLEEGKVSVSNDRQSALLKPNEQLIYNRINGQMRKTSVDSERYKAWMEGRLVFDQEPLGRVIADVCRKYNVEIDVAPSVDTTRRYTMSFRNDEGVDDVMNVITKIAGNLTYQHEHGRIVLKMKKGGAR</sequence>
<dbReference type="Gene3D" id="2.60.120.1440">
    <property type="match status" value="1"/>
</dbReference>
<dbReference type="EMBL" id="JAERMS010000003">
    <property type="protein sequence ID" value="MBO1362560.1"/>
    <property type="molecule type" value="Genomic_DNA"/>
</dbReference>
<keyword evidence="1" id="KW-1133">Transmembrane helix</keyword>